<dbReference type="InterPro" id="IPR018114">
    <property type="entry name" value="TRYPSIN_HIS"/>
</dbReference>
<proteinExistence type="predicted"/>
<dbReference type="PANTHER" id="PTHR24252:SF7">
    <property type="entry name" value="HYALIN"/>
    <property type="match status" value="1"/>
</dbReference>
<dbReference type="PRINTS" id="PR00722">
    <property type="entry name" value="CHYMOTRYPSIN"/>
</dbReference>
<dbReference type="EMBL" id="WJBH02000001">
    <property type="protein sequence ID" value="KAI9564722.1"/>
    <property type="molecule type" value="Genomic_DNA"/>
</dbReference>
<keyword evidence="2" id="KW-0964">Secreted</keyword>
<accession>A0AAD5PYZ9</accession>
<dbReference type="AlphaFoldDB" id="A0AAD5PYZ9"/>
<protein>
    <submittedName>
        <fullName evidence="7">Trypsin</fullName>
    </submittedName>
</protein>
<evidence type="ECO:0000256" key="3">
    <source>
        <dbReference type="ARBA" id="ARBA00023157"/>
    </source>
</evidence>
<dbReference type="Gene3D" id="2.40.10.10">
    <property type="entry name" value="Trypsin-like serine proteases"/>
    <property type="match status" value="2"/>
</dbReference>
<sequence>MKIIVLATLLACALAMPQRMVLPRLPTSVLLNGKYQLIPEGKIVGGAVVAPNSLPFQISLQRRSASGSYSQSCGGSILDANVIIDAAHCVRNTNVDVMRVVAGEHSLSQVSGLEQNRNVVRYTMHENYNAQTFENDIALIFLDAPLDLSVPSAQPVNLPPPTSELDPPAGTIVTVSGWGTTSSGGSISDNLRSVDVPVVDDATCDAAYGGTAQKPQILPSMLCAGDMSDGGIDSCQGDSGGPLFTGTGSTAVQHGIVSWGQGCALAAYPGVYTQVSYFLDWIAVNRDHVLSSNLFLAYRNYRGTRHFPVTPSVSPLQHPFLCPYTELYTNSKQTTDKKITSTTEDKTKLWSWKIDRYCVGFILSRNTLPKMKLIILAGLFACAFAAPQRMMVLPRLPISVLLNGKYQLIPENKIVGGTEVAPNSLPFIISLQRKFLNTFTHSCGGTILSDSTILTAAHCLDEVDPTLFRVVAGEHSLFNDSGIEQIGRLDNYTMHPDFDPLTLENDIALIYLTSRTILNITDTVEPINLPPPTSELDPPAGLHVTVAGWGTTSSGGDVSDVLLSIEIPIVSDEDCNAAYAGDYNTNPVKPSMMCAGGAPGGIDACQGDSGGPLFTSDAGNVIHGIVSWGRGCGLADYPGVYTQVSYFLDWINAEMMP</sequence>
<dbReference type="InterPro" id="IPR001314">
    <property type="entry name" value="Peptidase_S1A"/>
</dbReference>
<evidence type="ECO:0000259" key="6">
    <source>
        <dbReference type="PROSITE" id="PS50240"/>
    </source>
</evidence>
<dbReference type="PANTHER" id="PTHR24252">
    <property type="entry name" value="ACROSIN-RELATED"/>
    <property type="match status" value="1"/>
</dbReference>
<evidence type="ECO:0000313" key="7">
    <source>
        <dbReference type="EMBL" id="KAI9564722.1"/>
    </source>
</evidence>
<keyword evidence="5" id="KW-0732">Signal</keyword>
<evidence type="ECO:0000313" key="8">
    <source>
        <dbReference type="Proteomes" id="UP000820818"/>
    </source>
</evidence>
<feature type="signal peptide" evidence="5">
    <location>
        <begin position="1"/>
        <end position="15"/>
    </location>
</feature>
<dbReference type="Proteomes" id="UP000820818">
    <property type="component" value="Linkage Group LG1"/>
</dbReference>
<name>A0AAD5PYZ9_9CRUS</name>
<dbReference type="GO" id="GO:0005576">
    <property type="term" value="C:extracellular region"/>
    <property type="evidence" value="ECO:0007669"/>
    <property type="project" value="UniProtKB-SubCell"/>
</dbReference>
<dbReference type="GO" id="GO:0004252">
    <property type="term" value="F:serine-type endopeptidase activity"/>
    <property type="evidence" value="ECO:0007669"/>
    <property type="project" value="InterPro"/>
</dbReference>
<comment type="caution">
    <text evidence="7">The sequence shown here is derived from an EMBL/GenBank/DDBJ whole genome shotgun (WGS) entry which is preliminary data.</text>
</comment>
<feature type="chain" id="PRO_5042251512" evidence="5">
    <location>
        <begin position="16"/>
        <end position="657"/>
    </location>
</feature>
<dbReference type="GO" id="GO:0006508">
    <property type="term" value="P:proteolysis"/>
    <property type="evidence" value="ECO:0007669"/>
    <property type="project" value="UniProtKB-KW"/>
</dbReference>
<dbReference type="FunFam" id="2.40.10.10:FF:000038">
    <property type="entry name" value="Serine protease"/>
    <property type="match status" value="2"/>
</dbReference>
<dbReference type="Pfam" id="PF00089">
    <property type="entry name" value="Trypsin"/>
    <property type="match status" value="2"/>
</dbReference>
<dbReference type="SUPFAM" id="SSF50494">
    <property type="entry name" value="Trypsin-like serine proteases"/>
    <property type="match status" value="2"/>
</dbReference>
<reference evidence="7 8" key="1">
    <citation type="submission" date="2022-05" db="EMBL/GenBank/DDBJ databases">
        <title>A multi-omics perspective on studying reproductive biology in Daphnia sinensis.</title>
        <authorList>
            <person name="Jia J."/>
        </authorList>
    </citation>
    <scope>NUCLEOTIDE SEQUENCE [LARGE SCALE GENOMIC DNA]</scope>
    <source>
        <strain evidence="7 8">WSL</strain>
    </source>
</reference>
<feature type="domain" description="Peptidase S1" evidence="6">
    <location>
        <begin position="414"/>
        <end position="656"/>
    </location>
</feature>
<keyword evidence="8" id="KW-1185">Reference proteome</keyword>
<keyword evidence="3" id="KW-1015">Disulfide bond</keyword>
<feature type="domain" description="Peptidase S1" evidence="6">
    <location>
        <begin position="43"/>
        <end position="287"/>
    </location>
</feature>
<evidence type="ECO:0000256" key="2">
    <source>
        <dbReference type="ARBA" id="ARBA00022525"/>
    </source>
</evidence>
<evidence type="ECO:0000256" key="4">
    <source>
        <dbReference type="RuleBase" id="RU363034"/>
    </source>
</evidence>
<keyword evidence="4" id="KW-0720">Serine protease</keyword>
<dbReference type="SMART" id="SM00020">
    <property type="entry name" value="Tryp_SPc"/>
    <property type="match status" value="2"/>
</dbReference>
<dbReference type="InterPro" id="IPR033116">
    <property type="entry name" value="TRYPSIN_SER"/>
</dbReference>
<evidence type="ECO:0000256" key="1">
    <source>
        <dbReference type="ARBA" id="ARBA00004613"/>
    </source>
</evidence>
<keyword evidence="4" id="KW-0645">Protease</keyword>
<dbReference type="InterPro" id="IPR043504">
    <property type="entry name" value="Peptidase_S1_PA_chymotrypsin"/>
</dbReference>
<evidence type="ECO:0000256" key="5">
    <source>
        <dbReference type="SAM" id="SignalP"/>
    </source>
</evidence>
<dbReference type="PROSITE" id="PS00135">
    <property type="entry name" value="TRYPSIN_SER"/>
    <property type="match status" value="2"/>
</dbReference>
<comment type="subcellular location">
    <subcellularLocation>
        <location evidence="1">Secreted</location>
    </subcellularLocation>
</comment>
<dbReference type="PROSITE" id="PS50240">
    <property type="entry name" value="TRYPSIN_DOM"/>
    <property type="match status" value="2"/>
</dbReference>
<dbReference type="CDD" id="cd00190">
    <property type="entry name" value="Tryp_SPc"/>
    <property type="match status" value="2"/>
</dbReference>
<dbReference type="PROSITE" id="PS00134">
    <property type="entry name" value="TRYPSIN_HIS"/>
    <property type="match status" value="1"/>
</dbReference>
<gene>
    <name evidence="7" type="ORF">GHT06_008463</name>
</gene>
<dbReference type="InterPro" id="IPR009003">
    <property type="entry name" value="Peptidase_S1_PA"/>
</dbReference>
<organism evidence="7 8">
    <name type="scientific">Daphnia sinensis</name>
    <dbReference type="NCBI Taxonomy" id="1820382"/>
    <lineage>
        <taxon>Eukaryota</taxon>
        <taxon>Metazoa</taxon>
        <taxon>Ecdysozoa</taxon>
        <taxon>Arthropoda</taxon>
        <taxon>Crustacea</taxon>
        <taxon>Branchiopoda</taxon>
        <taxon>Diplostraca</taxon>
        <taxon>Cladocera</taxon>
        <taxon>Anomopoda</taxon>
        <taxon>Daphniidae</taxon>
        <taxon>Daphnia</taxon>
        <taxon>Daphnia similis group</taxon>
    </lineage>
</organism>
<keyword evidence="4" id="KW-0378">Hydrolase</keyword>
<dbReference type="InterPro" id="IPR001254">
    <property type="entry name" value="Trypsin_dom"/>
</dbReference>